<accession>W0HWY7</accession>
<reference evidence="2 3" key="1">
    <citation type="journal article" date="2014" name="Genome Biol. Evol.">
        <title>Genome degeneration and adaptation in a nascent stage of symbiosis.</title>
        <authorList>
            <person name="Oakeson K.F."/>
            <person name="Gil R."/>
            <person name="Clayton A.L."/>
            <person name="Dunn D.M."/>
            <person name="von Niederhausern A.C."/>
            <person name="Hamil C."/>
            <person name="Aoyagi A."/>
            <person name="Duval B."/>
            <person name="Baca A."/>
            <person name="Silva F.J."/>
            <person name="Vallier A."/>
            <person name="Jackson D.G."/>
            <person name="Latorre A."/>
            <person name="Weiss R.B."/>
            <person name="Heddi A."/>
            <person name="Moya A."/>
            <person name="Dale C."/>
        </authorList>
    </citation>
    <scope>NUCLEOTIDE SEQUENCE [LARGE SCALE GENOMIC DNA]</scope>
    <source>
        <strain evidence="2 3">HS1</strain>
    </source>
</reference>
<dbReference type="Gene3D" id="2.60.270.50">
    <property type="match status" value="1"/>
</dbReference>
<dbReference type="RefSeq" id="WP_025422144.1">
    <property type="nucleotide sequence ID" value="NZ_CP006569.1"/>
</dbReference>
<evidence type="ECO:0000313" key="2">
    <source>
        <dbReference type="EMBL" id="AHF77012.1"/>
    </source>
</evidence>
<dbReference type="InterPro" id="IPR009413">
    <property type="entry name" value="Aegerolysin-typ"/>
</dbReference>
<dbReference type="AlphaFoldDB" id="W0HWY7"/>
<gene>
    <name evidence="2" type="ORF">Sant_1960</name>
</gene>
<comment type="similarity">
    <text evidence="1">Belongs to the aegerolysin family.</text>
</comment>
<evidence type="ECO:0000313" key="3">
    <source>
        <dbReference type="Proteomes" id="UP000019028"/>
    </source>
</evidence>
<dbReference type="Pfam" id="PF06355">
    <property type="entry name" value="Aegerolysin"/>
    <property type="match status" value="1"/>
</dbReference>
<evidence type="ECO:0000256" key="1">
    <source>
        <dbReference type="ARBA" id="ARBA00010795"/>
    </source>
</evidence>
<dbReference type="OrthoDB" id="9155180at2"/>
<dbReference type="GO" id="GO:0019836">
    <property type="term" value="P:symbiont-mediated hemolysis of host erythrocyte"/>
    <property type="evidence" value="ECO:0007669"/>
    <property type="project" value="InterPro"/>
</dbReference>
<dbReference type="PIRSF" id="PIRSF007951">
    <property type="entry name" value="Hemolysin, aegerolysin type"/>
    <property type="match status" value="1"/>
</dbReference>
<dbReference type="Proteomes" id="UP000019028">
    <property type="component" value="Chromosome"/>
</dbReference>
<dbReference type="KEGG" id="sod:Sant_1960"/>
<proteinExistence type="inferred from homology"/>
<keyword evidence="3" id="KW-1185">Reference proteome</keyword>
<sequence length="140" mass="16046">MSYKQWVDISIKPINFDMTIKNVTLHWGKFHAQSNKDIEIPLSRLEGKIIHANTIYDICSCGRDGASTGTQGSISLFDGKKWIAEYIWNNPWWPSASESLLVCDVSLDYFYRSQLYGIGEYERPIGSVIIDVIKHQDQKT</sequence>
<organism evidence="2 3">
    <name type="scientific">Sodalis praecaptivus</name>
    <dbReference type="NCBI Taxonomy" id="1239307"/>
    <lineage>
        <taxon>Bacteria</taxon>
        <taxon>Pseudomonadati</taxon>
        <taxon>Pseudomonadota</taxon>
        <taxon>Gammaproteobacteria</taxon>
        <taxon>Enterobacterales</taxon>
        <taxon>Bruguierivoracaceae</taxon>
        <taxon>Sodalis</taxon>
    </lineage>
</organism>
<name>W0HWY7_9GAMM</name>
<dbReference type="HOGENOM" id="CLU_115909_0_1_6"/>
<protein>
    <submittedName>
        <fullName evidence="2">Aegerolysin family protein</fullName>
    </submittedName>
</protein>
<dbReference type="EMBL" id="CP006569">
    <property type="protein sequence ID" value="AHF77012.1"/>
    <property type="molecule type" value="Genomic_DNA"/>
</dbReference>